<dbReference type="EMBL" id="RQTK01000203">
    <property type="protein sequence ID" value="RUS84492.1"/>
    <property type="molecule type" value="Genomic_DNA"/>
</dbReference>
<evidence type="ECO:0000313" key="3">
    <source>
        <dbReference type="EMBL" id="RUS84492.1"/>
    </source>
</evidence>
<evidence type="ECO:0008006" key="5">
    <source>
        <dbReference type="Google" id="ProtNLM"/>
    </source>
</evidence>
<dbReference type="InterPro" id="IPR006461">
    <property type="entry name" value="PLAC_motif_containing"/>
</dbReference>
<comment type="similarity">
    <text evidence="1">Belongs to the cornifelin family.</text>
</comment>
<keyword evidence="2" id="KW-1133">Transmembrane helix</keyword>
<dbReference type="NCBIfam" id="TIGR01571">
    <property type="entry name" value="A_thal_Cys_rich"/>
    <property type="match status" value="1"/>
</dbReference>
<protein>
    <recommendedName>
        <fullName evidence="5">DUF614 domain-containing protein</fullName>
    </recommendedName>
</protein>
<dbReference type="AlphaFoldDB" id="A0A433TSC7"/>
<evidence type="ECO:0000313" key="4">
    <source>
        <dbReference type="Proteomes" id="UP000271974"/>
    </source>
</evidence>
<feature type="transmembrane region" description="Helical" evidence="2">
    <location>
        <begin position="41"/>
        <end position="61"/>
    </location>
</feature>
<keyword evidence="2" id="KW-0472">Membrane</keyword>
<keyword evidence="4" id="KW-1185">Reference proteome</keyword>
<dbReference type="PANTHER" id="PTHR15907">
    <property type="entry name" value="DUF614 FAMILY PROTEIN-RELATED"/>
    <property type="match status" value="1"/>
</dbReference>
<comment type="caution">
    <text evidence="3">The sequence shown here is derived from an EMBL/GenBank/DDBJ whole genome shotgun (WGS) entry which is preliminary data.</text>
</comment>
<dbReference type="Proteomes" id="UP000271974">
    <property type="component" value="Unassembled WGS sequence"/>
</dbReference>
<evidence type="ECO:0000256" key="2">
    <source>
        <dbReference type="SAM" id="Phobius"/>
    </source>
</evidence>
<dbReference type="STRING" id="188477.A0A433TSC7"/>
<organism evidence="3 4">
    <name type="scientific">Elysia chlorotica</name>
    <name type="common">Eastern emerald elysia</name>
    <name type="synonym">Sea slug</name>
    <dbReference type="NCBI Taxonomy" id="188477"/>
    <lineage>
        <taxon>Eukaryota</taxon>
        <taxon>Metazoa</taxon>
        <taxon>Spiralia</taxon>
        <taxon>Lophotrochozoa</taxon>
        <taxon>Mollusca</taxon>
        <taxon>Gastropoda</taxon>
        <taxon>Heterobranchia</taxon>
        <taxon>Euthyneura</taxon>
        <taxon>Panpulmonata</taxon>
        <taxon>Sacoglossa</taxon>
        <taxon>Placobranchoidea</taxon>
        <taxon>Plakobranchidae</taxon>
        <taxon>Elysia</taxon>
    </lineage>
</organism>
<name>A0A433TSC7_ELYCH</name>
<accession>A0A433TSC7</accession>
<dbReference type="OrthoDB" id="1045822at2759"/>
<feature type="transmembrane region" description="Helical" evidence="2">
    <location>
        <begin position="12"/>
        <end position="35"/>
    </location>
</feature>
<proteinExistence type="inferred from homology"/>
<gene>
    <name evidence="3" type="ORF">EGW08_007731</name>
</gene>
<sequence length="112" mass="12467">MAESTGTEFKHGLFGCFDNMGLCVITYFLPCYTFGKNQEKLGENCLLCGLAYLVFPLDVIFHTIARGKIRESKNIEGSLITDVLIVLCCRCCALIQESQELEEPGAVYVDRS</sequence>
<reference evidence="3 4" key="1">
    <citation type="submission" date="2019-01" db="EMBL/GenBank/DDBJ databases">
        <title>A draft genome assembly of the solar-powered sea slug Elysia chlorotica.</title>
        <authorList>
            <person name="Cai H."/>
            <person name="Li Q."/>
            <person name="Fang X."/>
            <person name="Li J."/>
            <person name="Curtis N.E."/>
            <person name="Altenburger A."/>
            <person name="Shibata T."/>
            <person name="Feng M."/>
            <person name="Maeda T."/>
            <person name="Schwartz J.A."/>
            <person name="Shigenobu S."/>
            <person name="Lundholm N."/>
            <person name="Nishiyama T."/>
            <person name="Yang H."/>
            <person name="Hasebe M."/>
            <person name="Li S."/>
            <person name="Pierce S.K."/>
            <person name="Wang J."/>
        </authorList>
    </citation>
    <scope>NUCLEOTIDE SEQUENCE [LARGE SCALE GENOMIC DNA]</scope>
    <source>
        <strain evidence="3">EC2010</strain>
        <tissue evidence="3">Whole organism of an adult</tissue>
    </source>
</reference>
<keyword evidence="2" id="KW-0812">Transmembrane</keyword>
<evidence type="ECO:0000256" key="1">
    <source>
        <dbReference type="ARBA" id="ARBA00009024"/>
    </source>
</evidence>
<dbReference type="Pfam" id="PF04749">
    <property type="entry name" value="PLAC8"/>
    <property type="match status" value="1"/>
</dbReference>